<dbReference type="GO" id="GO:0030246">
    <property type="term" value="F:carbohydrate binding"/>
    <property type="evidence" value="ECO:0007669"/>
    <property type="project" value="InterPro"/>
</dbReference>
<keyword evidence="1" id="KW-0732">Signal</keyword>
<dbReference type="InterPro" id="IPR000421">
    <property type="entry name" value="FA58C"/>
</dbReference>
<keyword evidence="6" id="KW-1185">Reference proteome</keyword>
<feature type="region of interest" description="Disordered" evidence="2">
    <location>
        <begin position="283"/>
        <end position="311"/>
    </location>
</feature>
<dbReference type="InterPro" id="IPR005084">
    <property type="entry name" value="CBM6"/>
</dbReference>
<evidence type="ECO:0000313" key="5">
    <source>
        <dbReference type="EMBL" id="MBB5872518.1"/>
    </source>
</evidence>
<evidence type="ECO:0000259" key="4">
    <source>
        <dbReference type="PROSITE" id="PS51175"/>
    </source>
</evidence>
<evidence type="ECO:0000313" key="6">
    <source>
        <dbReference type="Proteomes" id="UP000587527"/>
    </source>
</evidence>
<dbReference type="Gene3D" id="2.60.120.260">
    <property type="entry name" value="Galactose-binding domain-like"/>
    <property type="match status" value="2"/>
</dbReference>
<evidence type="ECO:0000256" key="2">
    <source>
        <dbReference type="SAM" id="MobiDB-lite"/>
    </source>
</evidence>
<dbReference type="SMART" id="SM00231">
    <property type="entry name" value="FA58C"/>
    <property type="match status" value="1"/>
</dbReference>
<dbReference type="RefSeq" id="WP_312875429.1">
    <property type="nucleotide sequence ID" value="NZ_JACHMN010000003.1"/>
</dbReference>
<feature type="domain" description="CBM6" evidence="4">
    <location>
        <begin position="172"/>
        <end position="296"/>
    </location>
</feature>
<dbReference type="PROSITE" id="PS51175">
    <property type="entry name" value="CBM6"/>
    <property type="match status" value="1"/>
</dbReference>
<dbReference type="Pfam" id="PF00754">
    <property type="entry name" value="F5_F8_type_C"/>
    <property type="match status" value="1"/>
</dbReference>
<dbReference type="Pfam" id="PF16990">
    <property type="entry name" value="CBM_35"/>
    <property type="match status" value="1"/>
</dbReference>
<dbReference type="PANTHER" id="PTHR22953">
    <property type="entry name" value="ACID PHOSPHATASE RELATED"/>
    <property type="match status" value="1"/>
</dbReference>
<dbReference type="InterPro" id="IPR029052">
    <property type="entry name" value="Metallo-depent_PP-like"/>
</dbReference>
<gene>
    <name evidence="5" type="ORF">F4553_005952</name>
</gene>
<dbReference type="SUPFAM" id="SSF49785">
    <property type="entry name" value="Galactose-binding domain-like"/>
    <property type="match status" value="2"/>
</dbReference>
<evidence type="ECO:0008006" key="7">
    <source>
        <dbReference type="Google" id="ProtNLM"/>
    </source>
</evidence>
<dbReference type="EMBL" id="JACHMN010000003">
    <property type="protein sequence ID" value="MBB5872518.1"/>
    <property type="molecule type" value="Genomic_DNA"/>
</dbReference>
<dbReference type="PANTHER" id="PTHR22953:SF153">
    <property type="entry name" value="PURPLE ACID PHOSPHATASE"/>
    <property type="match status" value="1"/>
</dbReference>
<dbReference type="CDD" id="cd04082">
    <property type="entry name" value="CBM35_pectate_lyase-like"/>
    <property type="match status" value="1"/>
</dbReference>
<dbReference type="SUPFAM" id="SSF56300">
    <property type="entry name" value="Metallo-dependent phosphatases"/>
    <property type="match status" value="1"/>
</dbReference>
<dbReference type="Gene3D" id="3.60.21.10">
    <property type="match status" value="1"/>
</dbReference>
<sequence length="576" mass="60854">MYWKRKLPTLAAASTLLLAGALIVIVERADAADVLLSRGRPATASSSEISTFGPDRAVDGSGTTRWASAEGSDPQWIRVDLGAVVAVNRVKLVWEEAYGSAYRLETSTDGTGWTTVKTVTGENGGTDDHTGLTATGRYLRVYGTARGTAYGYSLWELEVYGPGSVPPDPGGTEFQAENATLSQAAVVTNHTGYTGTGFVDYTNVVGGYVEWSVTASAAGPRSITLRYSNGTTVGRPMTITVNGSAVATGLAFTSTATWDTWADVTITATLTAGANTIRATATTANGGPNVDKLTLGGAGTPSPSPSSSGNGTFVVAAAGDIADQCTASSSSCQHPKTAALVTAMNPAFVITMGDNQYDDARLSDFQNYYDKSWGAFKAKTHPAPGNHETYDPAGSMVGYRSYFGAIAYPQGKSYYSYDQGNWHFIVLDSNTFDQAAQITWLRSDLAATAKGCIAAYWHHPLFSSGEHGNDPVSKPVWQILYDAHADLILNGHDHHYERFGPQNPTAAADPAGMVELLGGMGGAPPYEIVNPQPNSLKRLTGVYGVVKLTFTNTTFGWQLIGTDSAVKDTSPTYTCH</sequence>
<dbReference type="InterPro" id="IPR008979">
    <property type="entry name" value="Galactose-bd-like_sf"/>
</dbReference>
<evidence type="ECO:0000256" key="1">
    <source>
        <dbReference type="ARBA" id="ARBA00022729"/>
    </source>
</evidence>
<proteinExistence type="predicted"/>
<organism evidence="5 6">
    <name type="scientific">Allocatelliglobosispora scoriae</name>
    <dbReference type="NCBI Taxonomy" id="643052"/>
    <lineage>
        <taxon>Bacteria</taxon>
        <taxon>Bacillati</taxon>
        <taxon>Actinomycetota</taxon>
        <taxon>Actinomycetes</taxon>
        <taxon>Micromonosporales</taxon>
        <taxon>Micromonosporaceae</taxon>
        <taxon>Allocatelliglobosispora</taxon>
    </lineage>
</organism>
<dbReference type="Proteomes" id="UP000587527">
    <property type="component" value="Unassembled WGS sequence"/>
</dbReference>
<dbReference type="InterPro" id="IPR039331">
    <property type="entry name" value="PAPs-like"/>
</dbReference>
<dbReference type="PROSITE" id="PS50022">
    <property type="entry name" value="FA58C_3"/>
    <property type="match status" value="1"/>
</dbReference>
<dbReference type="InterPro" id="IPR004843">
    <property type="entry name" value="Calcineurin-like_PHP"/>
</dbReference>
<protein>
    <recommendedName>
        <fullName evidence="7">Alkaline phosphatase</fullName>
    </recommendedName>
</protein>
<dbReference type="GO" id="GO:0003993">
    <property type="term" value="F:acid phosphatase activity"/>
    <property type="evidence" value="ECO:0007669"/>
    <property type="project" value="InterPro"/>
</dbReference>
<reference evidence="5 6" key="1">
    <citation type="submission" date="2020-08" db="EMBL/GenBank/DDBJ databases">
        <title>Sequencing the genomes of 1000 actinobacteria strains.</title>
        <authorList>
            <person name="Klenk H.-P."/>
        </authorList>
    </citation>
    <scope>NUCLEOTIDE SEQUENCE [LARGE SCALE GENOMIC DNA]</scope>
    <source>
        <strain evidence="5 6">DSM 45362</strain>
    </source>
</reference>
<dbReference type="Pfam" id="PF00149">
    <property type="entry name" value="Metallophos"/>
    <property type="match status" value="1"/>
</dbReference>
<name>A0A841BYF9_9ACTN</name>
<accession>A0A841BYF9</accession>
<feature type="region of interest" description="Disordered" evidence="2">
    <location>
        <begin position="44"/>
        <end position="67"/>
    </location>
</feature>
<feature type="domain" description="F5/8 type C" evidence="3">
    <location>
        <begin position="29"/>
        <end position="162"/>
    </location>
</feature>
<comment type="caution">
    <text evidence="5">The sequence shown here is derived from an EMBL/GenBank/DDBJ whole genome shotgun (WGS) entry which is preliminary data.</text>
</comment>
<evidence type="ECO:0000259" key="3">
    <source>
        <dbReference type="PROSITE" id="PS50022"/>
    </source>
</evidence>
<dbReference type="AlphaFoldDB" id="A0A841BYF9"/>